<dbReference type="CDD" id="cd05150">
    <property type="entry name" value="APH"/>
    <property type="match status" value="1"/>
</dbReference>
<dbReference type="RefSeq" id="WP_190859275.1">
    <property type="nucleotide sequence ID" value="NZ_JACXIY010000008.1"/>
</dbReference>
<dbReference type="Pfam" id="PF01636">
    <property type="entry name" value="APH"/>
    <property type="match status" value="1"/>
</dbReference>
<dbReference type="AlphaFoldDB" id="A0A927CKB9"/>
<sequence length="261" mass="29129">MGERELTLPREIERLTAGCRRQRVTVGMSESRTYRLTGDAGRFFLKHHAADAVEKLRGEKERIEWLRGKLPVPEVVLFAEDETGEYLLLTEIAGLDASEKAHERSLPQLIRLLAEGLRMVHGVPIADCPFDRTLAVVLAEAGRRTGLGLVDEDDFDTVRQGRRAEDLYRELLAGKPASEDPVFTHGDYCLPNVVIREGRIGGFIDLGRAGIADRYQDLALAARSIGYNFGAEHVPAFLDAYGLGEPDQAKIGYYQLLDEFF</sequence>
<comment type="similarity">
    <text evidence="1 7">Belongs to the aminoglycoside phosphotransferase family.</text>
</comment>
<gene>
    <name evidence="11" type="ORF">IDH41_06225</name>
</gene>
<evidence type="ECO:0000256" key="6">
    <source>
        <dbReference type="ARBA" id="ARBA00023251"/>
    </source>
</evidence>
<evidence type="ECO:0000256" key="3">
    <source>
        <dbReference type="ARBA" id="ARBA00022741"/>
    </source>
</evidence>
<evidence type="ECO:0000256" key="1">
    <source>
        <dbReference type="ARBA" id="ARBA00006219"/>
    </source>
</evidence>
<dbReference type="GO" id="GO:0005524">
    <property type="term" value="F:ATP binding"/>
    <property type="evidence" value="ECO:0007669"/>
    <property type="project" value="UniProtKB-KW"/>
</dbReference>
<dbReference type="InterPro" id="IPR011009">
    <property type="entry name" value="Kinase-like_dom_sf"/>
</dbReference>
<dbReference type="GO" id="GO:0016301">
    <property type="term" value="F:kinase activity"/>
    <property type="evidence" value="ECO:0007669"/>
    <property type="project" value="UniProtKB-KW"/>
</dbReference>
<feature type="domain" description="Aminoglycoside phosphotransferase" evidence="10">
    <location>
        <begin position="29"/>
        <end position="248"/>
    </location>
</feature>
<accession>A0A927CKB9</accession>
<reference evidence="11" key="1">
    <citation type="submission" date="2020-09" db="EMBL/GenBank/DDBJ databases">
        <title>A novel bacterium of genus Paenibacillus, isolated from South China Sea.</title>
        <authorList>
            <person name="Huang H."/>
            <person name="Mo K."/>
            <person name="Hu Y."/>
        </authorList>
    </citation>
    <scope>NUCLEOTIDE SEQUENCE</scope>
    <source>
        <strain evidence="11">IB182493</strain>
    </source>
</reference>
<keyword evidence="2 7" id="KW-0808">Transferase</keyword>
<dbReference type="InterPro" id="IPR024165">
    <property type="entry name" value="Kan/Strep_kinase"/>
</dbReference>
<dbReference type="GO" id="GO:0046677">
    <property type="term" value="P:response to antibiotic"/>
    <property type="evidence" value="ECO:0007669"/>
    <property type="project" value="UniProtKB-KW"/>
</dbReference>
<evidence type="ECO:0000256" key="5">
    <source>
        <dbReference type="ARBA" id="ARBA00022840"/>
    </source>
</evidence>
<comment type="caution">
    <text evidence="11">The sequence shown here is derived from an EMBL/GenBank/DDBJ whole genome shotgun (WGS) entry which is preliminary data.</text>
</comment>
<feature type="active site" description="Proton acceptor" evidence="8">
    <location>
        <position position="187"/>
    </location>
</feature>
<dbReference type="EMBL" id="JACXIY010000008">
    <property type="protein sequence ID" value="MBD2868163.1"/>
    <property type="molecule type" value="Genomic_DNA"/>
</dbReference>
<keyword evidence="3 7" id="KW-0547">Nucleotide-binding</keyword>
<evidence type="ECO:0000259" key="10">
    <source>
        <dbReference type="Pfam" id="PF01636"/>
    </source>
</evidence>
<evidence type="ECO:0000313" key="11">
    <source>
        <dbReference type="EMBL" id="MBD2868163.1"/>
    </source>
</evidence>
<keyword evidence="12" id="KW-1185">Reference proteome</keyword>
<keyword evidence="9" id="KW-0479">Metal-binding</keyword>
<evidence type="ECO:0000256" key="2">
    <source>
        <dbReference type="ARBA" id="ARBA00022679"/>
    </source>
</evidence>
<dbReference type="PIRSF" id="PIRSF000706">
    <property type="entry name" value="Kanamycin_kin"/>
    <property type="match status" value="1"/>
</dbReference>
<dbReference type="GO" id="GO:0016773">
    <property type="term" value="F:phosphotransferase activity, alcohol group as acceptor"/>
    <property type="evidence" value="ECO:0007669"/>
    <property type="project" value="InterPro"/>
</dbReference>
<organism evidence="11 12">
    <name type="scientific">Paenibacillus arenilitoris</name>
    <dbReference type="NCBI Taxonomy" id="2772299"/>
    <lineage>
        <taxon>Bacteria</taxon>
        <taxon>Bacillati</taxon>
        <taxon>Bacillota</taxon>
        <taxon>Bacilli</taxon>
        <taxon>Bacillales</taxon>
        <taxon>Paenibacillaceae</taxon>
        <taxon>Paenibacillus</taxon>
    </lineage>
</organism>
<dbReference type="Gene3D" id="3.30.200.20">
    <property type="entry name" value="Phosphorylase Kinase, domain 1"/>
    <property type="match status" value="1"/>
</dbReference>
<evidence type="ECO:0000256" key="9">
    <source>
        <dbReference type="PIRSR" id="PIRSR000706-2"/>
    </source>
</evidence>
<evidence type="ECO:0000256" key="7">
    <source>
        <dbReference type="PIRNR" id="PIRNR000706"/>
    </source>
</evidence>
<dbReference type="PANTHER" id="PTHR21310">
    <property type="entry name" value="AMINOGLYCOSIDE PHOSPHOTRANSFERASE-RELATED-RELATED"/>
    <property type="match status" value="1"/>
</dbReference>
<evidence type="ECO:0000256" key="4">
    <source>
        <dbReference type="ARBA" id="ARBA00022777"/>
    </source>
</evidence>
<protein>
    <submittedName>
        <fullName evidence="11">Aminoglycoside 3'-phosphotransferase</fullName>
    </submittedName>
</protein>
<evidence type="ECO:0000313" key="12">
    <source>
        <dbReference type="Proteomes" id="UP000632125"/>
    </source>
</evidence>
<dbReference type="NCBIfam" id="NF033068">
    <property type="entry name" value="APH_3p"/>
    <property type="match status" value="1"/>
</dbReference>
<dbReference type="Proteomes" id="UP000632125">
    <property type="component" value="Unassembled WGS sequence"/>
</dbReference>
<keyword evidence="6 7" id="KW-0046">Antibiotic resistance</keyword>
<evidence type="ECO:0000256" key="8">
    <source>
        <dbReference type="PIRSR" id="PIRSR000706-1"/>
    </source>
</evidence>
<dbReference type="GO" id="GO:0046872">
    <property type="term" value="F:metal ion binding"/>
    <property type="evidence" value="ECO:0007669"/>
    <property type="project" value="UniProtKB-KW"/>
</dbReference>
<dbReference type="InterPro" id="IPR051678">
    <property type="entry name" value="AGP_Transferase"/>
</dbReference>
<feature type="binding site" evidence="9">
    <location>
        <position position="205"/>
    </location>
    <ligand>
        <name>Mg(2+)</name>
        <dbReference type="ChEBI" id="CHEBI:18420"/>
    </ligand>
</feature>
<feature type="binding site" evidence="9">
    <location>
        <position position="192"/>
    </location>
    <ligand>
        <name>Mg(2+)</name>
        <dbReference type="ChEBI" id="CHEBI:18420"/>
    </ligand>
</feature>
<dbReference type="Gene3D" id="3.90.1200.10">
    <property type="match status" value="1"/>
</dbReference>
<keyword evidence="4 7" id="KW-0418">Kinase</keyword>
<dbReference type="PANTHER" id="PTHR21310:SF41">
    <property type="entry name" value="3'-PHOSPHOTRANSFERASE, PUTATIVE-RELATED"/>
    <property type="match status" value="1"/>
</dbReference>
<name>A0A927CKB9_9BACL</name>
<proteinExistence type="inferred from homology"/>
<dbReference type="InterPro" id="IPR002575">
    <property type="entry name" value="Aminoglycoside_PTrfase"/>
</dbReference>
<dbReference type="SUPFAM" id="SSF56112">
    <property type="entry name" value="Protein kinase-like (PK-like)"/>
    <property type="match status" value="1"/>
</dbReference>
<keyword evidence="9" id="KW-0460">Magnesium</keyword>
<keyword evidence="5 7" id="KW-0067">ATP-binding</keyword>